<dbReference type="InterPro" id="IPR009057">
    <property type="entry name" value="Homeodomain-like_sf"/>
</dbReference>
<gene>
    <name evidence="2" type="ORF">JSE7799_03254</name>
</gene>
<evidence type="ECO:0000313" key="2">
    <source>
        <dbReference type="EMBL" id="CUH40520.1"/>
    </source>
</evidence>
<reference evidence="2 3" key="1">
    <citation type="submission" date="2015-09" db="EMBL/GenBank/DDBJ databases">
        <authorList>
            <person name="Jackson K.R."/>
            <person name="Lunt B.L."/>
            <person name="Fisher J.N.B."/>
            <person name="Gardner A.V."/>
            <person name="Bailey M.E."/>
            <person name="Deus L.M."/>
            <person name="Earl A.S."/>
            <person name="Gibby P.D."/>
            <person name="Hartmann K.A."/>
            <person name="Liu J.E."/>
            <person name="Manci A.M."/>
            <person name="Nielsen D.A."/>
            <person name="Solomon M.B."/>
            <person name="Breakwell D.P."/>
            <person name="Burnett S.H."/>
            <person name="Grose J.H."/>
        </authorList>
    </citation>
    <scope>NUCLEOTIDE SEQUENCE [LARGE SCALE GENOMIC DNA]</scope>
    <source>
        <strain evidence="2 3">CECT 7799</strain>
    </source>
</reference>
<evidence type="ECO:0000313" key="3">
    <source>
        <dbReference type="Proteomes" id="UP000049455"/>
    </source>
</evidence>
<dbReference type="InterPro" id="IPR012337">
    <property type="entry name" value="RNaseH-like_sf"/>
</dbReference>
<dbReference type="SUPFAM" id="SSF46689">
    <property type="entry name" value="Homeodomain-like"/>
    <property type="match status" value="1"/>
</dbReference>
<evidence type="ECO:0000259" key="1">
    <source>
        <dbReference type="Pfam" id="PF13683"/>
    </source>
</evidence>
<dbReference type="Gene3D" id="3.30.420.10">
    <property type="entry name" value="Ribonuclease H-like superfamily/Ribonuclease H"/>
    <property type="match status" value="1"/>
</dbReference>
<dbReference type="EMBL" id="CYPR01000216">
    <property type="protein sequence ID" value="CUH40520.1"/>
    <property type="molecule type" value="Genomic_DNA"/>
</dbReference>
<dbReference type="GO" id="GO:0003676">
    <property type="term" value="F:nucleic acid binding"/>
    <property type="evidence" value="ECO:0007669"/>
    <property type="project" value="InterPro"/>
</dbReference>
<proteinExistence type="predicted"/>
<dbReference type="Pfam" id="PF13683">
    <property type="entry name" value="rve_3"/>
    <property type="match status" value="1"/>
</dbReference>
<keyword evidence="3" id="KW-1185">Reference proteome</keyword>
<dbReference type="SUPFAM" id="SSF53098">
    <property type="entry name" value="Ribonuclease H-like"/>
    <property type="match status" value="1"/>
</dbReference>
<dbReference type="Proteomes" id="UP000049455">
    <property type="component" value="Unassembled WGS sequence"/>
</dbReference>
<dbReference type="AlphaFoldDB" id="A0A0M7BCQ5"/>
<feature type="domain" description="Integrase catalytic" evidence="1">
    <location>
        <begin position="105"/>
        <end position="171"/>
    </location>
</feature>
<dbReference type="OrthoDB" id="9813126at2"/>
<protein>
    <recommendedName>
        <fullName evidence="1">Integrase catalytic domain-containing protein</fullName>
    </recommendedName>
</protein>
<organism evidence="2 3">
    <name type="scientific">Jannaschia seosinensis</name>
    <dbReference type="NCBI Taxonomy" id="313367"/>
    <lineage>
        <taxon>Bacteria</taxon>
        <taxon>Pseudomonadati</taxon>
        <taxon>Pseudomonadota</taxon>
        <taxon>Alphaproteobacteria</taxon>
        <taxon>Rhodobacterales</taxon>
        <taxon>Roseobacteraceae</taxon>
        <taxon>Jannaschia</taxon>
    </lineage>
</organism>
<sequence length="221" mass="24866">MAYSPERKAAVIGKMLPPNNMPLGRLAKEEGISVATLAKWRAEARAKGQFLPEANAGPEGWTSADKLAAVIETASLNAVELGEYCRRRGIPMKGTTMKVTMERLGVTASFSRPRVSNDNPFSEALFRTCKYTPGWPTRGFATIDEARAWVQGFATWYNTQHRHSAIRFVTPDQRHRGEEKALLAERHRVYQMARAVHPERWSGQTRDWQPIPLCQGSCRLL</sequence>
<dbReference type="InterPro" id="IPR036397">
    <property type="entry name" value="RNaseH_sf"/>
</dbReference>
<dbReference type="GO" id="GO:0015074">
    <property type="term" value="P:DNA integration"/>
    <property type="evidence" value="ECO:0007669"/>
    <property type="project" value="InterPro"/>
</dbReference>
<name>A0A0M7BCQ5_9RHOB</name>
<dbReference type="InterPro" id="IPR001584">
    <property type="entry name" value="Integrase_cat-core"/>
</dbReference>
<dbReference type="STRING" id="313367.JSE7799_03254"/>
<accession>A0A0M7BCQ5</accession>